<dbReference type="EMBL" id="LR796789">
    <property type="protein sequence ID" value="CAB4166731.1"/>
    <property type="molecule type" value="Genomic_DNA"/>
</dbReference>
<evidence type="ECO:0000313" key="1">
    <source>
        <dbReference type="EMBL" id="CAB4166731.1"/>
    </source>
</evidence>
<proteinExistence type="predicted"/>
<accession>A0A6J5PBA3</accession>
<protein>
    <submittedName>
        <fullName evidence="1">Uncharacterized protein</fullName>
    </submittedName>
</protein>
<organism evidence="1">
    <name type="scientific">uncultured Caudovirales phage</name>
    <dbReference type="NCBI Taxonomy" id="2100421"/>
    <lineage>
        <taxon>Viruses</taxon>
        <taxon>Duplodnaviria</taxon>
        <taxon>Heunggongvirae</taxon>
        <taxon>Uroviricota</taxon>
        <taxon>Caudoviricetes</taxon>
        <taxon>Peduoviridae</taxon>
        <taxon>Maltschvirus</taxon>
        <taxon>Maltschvirus maltsch</taxon>
    </lineage>
</organism>
<gene>
    <name evidence="1" type="ORF">UFOVP847_48</name>
</gene>
<name>A0A6J5PBA3_9CAUD</name>
<sequence length="140" mass="15054">MARTNKQIPPIGRFGGVDVVQRRLGRSETLARNKEAIAAELIAMGTTRITDILDLTTGQVKPIGDIPDYALAAIKKITVGEFGMSIELFDKVSVLRVLAKATGMLDVEKNDNKPSIVGINMKGPEAVATYEVVDEKGDEG</sequence>
<reference evidence="1" key="1">
    <citation type="submission" date="2020-04" db="EMBL/GenBank/DDBJ databases">
        <authorList>
            <person name="Chiriac C."/>
            <person name="Salcher M."/>
            <person name="Ghai R."/>
            <person name="Kavagutti S V."/>
        </authorList>
    </citation>
    <scope>NUCLEOTIDE SEQUENCE</scope>
</reference>